<feature type="chain" id="PRO_5022019164" evidence="2">
    <location>
        <begin position="21"/>
        <end position="161"/>
    </location>
</feature>
<gene>
    <name evidence="3" type="ORF">VSA01S_27860</name>
</gene>
<sequence length="161" mass="18088">MLAKTGLIAAMLIGAFSVYANNQQETNDLQDVKNKIGNIEESIAQAKDTMRFERTVYPPEHTPEPKYNKDKPSHSYFVIDKYDIYSSADGERMVQVLITNNSFSGVKLKPSQIKAYFGGQNYVSPVSIEQDGSFTQDETKSVTLHFGKHNVPVMGLITRNY</sequence>
<proteinExistence type="predicted"/>
<evidence type="ECO:0000256" key="1">
    <source>
        <dbReference type="SAM" id="Coils"/>
    </source>
</evidence>
<comment type="caution">
    <text evidence="3">The sequence shown here is derived from an EMBL/GenBank/DDBJ whole genome shotgun (WGS) entry which is preliminary data.</text>
</comment>
<dbReference type="RefSeq" id="WP_039981093.1">
    <property type="nucleotide sequence ID" value="NZ_BAOJ01000052.1"/>
</dbReference>
<protein>
    <submittedName>
        <fullName evidence="3">Uncharacterized protein</fullName>
    </submittedName>
</protein>
<keyword evidence="4" id="KW-1185">Reference proteome</keyword>
<evidence type="ECO:0000313" key="4">
    <source>
        <dbReference type="Proteomes" id="UP000321922"/>
    </source>
</evidence>
<accession>A0A511QH85</accession>
<name>A0A511QH85_9VIBR</name>
<keyword evidence="2" id="KW-0732">Signal</keyword>
<keyword evidence="1" id="KW-0175">Coiled coil</keyword>
<dbReference type="OrthoDB" id="5823708at2"/>
<evidence type="ECO:0000256" key="2">
    <source>
        <dbReference type="SAM" id="SignalP"/>
    </source>
</evidence>
<evidence type="ECO:0000313" key="3">
    <source>
        <dbReference type="EMBL" id="GEM76674.1"/>
    </source>
</evidence>
<dbReference type="AlphaFoldDB" id="A0A511QH85"/>
<feature type="coiled-coil region" evidence="1">
    <location>
        <begin position="22"/>
        <end position="49"/>
    </location>
</feature>
<dbReference type="EMBL" id="BJXJ01000029">
    <property type="protein sequence ID" value="GEM76674.1"/>
    <property type="molecule type" value="Genomic_DNA"/>
</dbReference>
<feature type="signal peptide" evidence="2">
    <location>
        <begin position="1"/>
        <end position="20"/>
    </location>
</feature>
<organism evidence="3 4">
    <name type="scientific">Vibrio sagamiensis NBRC 104589</name>
    <dbReference type="NCBI Taxonomy" id="1219064"/>
    <lineage>
        <taxon>Bacteria</taxon>
        <taxon>Pseudomonadati</taxon>
        <taxon>Pseudomonadota</taxon>
        <taxon>Gammaproteobacteria</taxon>
        <taxon>Vibrionales</taxon>
        <taxon>Vibrionaceae</taxon>
        <taxon>Vibrio</taxon>
    </lineage>
</organism>
<dbReference type="Proteomes" id="UP000321922">
    <property type="component" value="Unassembled WGS sequence"/>
</dbReference>
<reference evidence="3 4" key="1">
    <citation type="submission" date="2019-07" db="EMBL/GenBank/DDBJ databases">
        <title>Whole genome shotgun sequence of Vibrio sagamiensis NBRC 104589.</title>
        <authorList>
            <person name="Hosoyama A."/>
            <person name="Uohara A."/>
            <person name="Ohji S."/>
            <person name="Ichikawa N."/>
        </authorList>
    </citation>
    <scope>NUCLEOTIDE SEQUENCE [LARGE SCALE GENOMIC DNA]</scope>
    <source>
        <strain evidence="3 4">NBRC 104589</strain>
    </source>
</reference>